<keyword evidence="7 9" id="KW-0807">Transducer</keyword>
<organism evidence="14 15">
    <name type="scientific">Clostridium acetireducens DSM 10703</name>
    <dbReference type="NCBI Taxonomy" id="1121290"/>
    <lineage>
        <taxon>Bacteria</taxon>
        <taxon>Bacillati</taxon>
        <taxon>Bacillota</taxon>
        <taxon>Clostridia</taxon>
        <taxon>Eubacteriales</taxon>
        <taxon>Clostridiaceae</taxon>
        <taxon>Clostridium</taxon>
    </lineage>
</organism>
<dbReference type="GO" id="GO:0004888">
    <property type="term" value="F:transmembrane signaling receptor activity"/>
    <property type="evidence" value="ECO:0007669"/>
    <property type="project" value="InterPro"/>
</dbReference>
<keyword evidence="15" id="KW-1185">Reference proteome</keyword>
<dbReference type="SMART" id="SM00283">
    <property type="entry name" value="MA"/>
    <property type="match status" value="1"/>
</dbReference>
<evidence type="ECO:0000256" key="4">
    <source>
        <dbReference type="ARBA" id="ARBA00022692"/>
    </source>
</evidence>
<keyword evidence="3" id="KW-0145">Chemotaxis</keyword>
<dbReference type="PANTHER" id="PTHR32089:SF112">
    <property type="entry name" value="LYSOZYME-LIKE PROTEIN-RELATED"/>
    <property type="match status" value="1"/>
</dbReference>
<feature type="coiled-coil region" evidence="10">
    <location>
        <begin position="384"/>
        <end position="421"/>
    </location>
</feature>
<dbReference type="InterPro" id="IPR004090">
    <property type="entry name" value="Chemotax_Me-accpt_rcpt"/>
</dbReference>
<evidence type="ECO:0000256" key="8">
    <source>
        <dbReference type="ARBA" id="ARBA00029447"/>
    </source>
</evidence>
<keyword evidence="2" id="KW-1003">Cell membrane</keyword>
<evidence type="ECO:0000256" key="10">
    <source>
        <dbReference type="SAM" id="Coils"/>
    </source>
</evidence>
<evidence type="ECO:0000313" key="15">
    <source>
        <dbReference type="Proteomes" id="UP000175744"/>
    </source>
</evidence>
<dbReference type="InterPro" id="IPR029151">
    <property type="entry name" value="Sensor-like_sf"/>
</dbReference>
<dbReference type="InterPro" id="IPR004089">
    <property type="entry name" value="MCPsignal_dom"/>
</dbReference>
<dbReference type="GO" id="GO:0005886">
    <property type="term" value="C:plasma membrane"/>
    <property type="evidence" value="ECO:0007669"/>
    <property type="project" value="UniProtKB-SubCell"/>
</dbReference>
<evidence type="ECO:0000256" key="6">
    <source>
        <dbReference type="ARBA" id="ARBA00023136"/>
    </source>
</evidence>
<evidence type="ECO:0000259" key="13">
    <source>
        <dbReference type="PROSITE" id="PS50885"/>
    </source>
</evidence>
<dbReference type="SMART" id="SM00304">
    <property type="entry name" value="HAMP"/>
    <property type="match status" value="1"/>
</dbReference>
<evidence type="ECO:0000256" key="3">
    <source>
        <dbReference type="ARBA" id="ARBA00022500"/>
    </source>
</evidence>
<dbReference type="PROSITE" id="PS50885">
    <property type="entry name" value="HAMP"/>
    <property type="match status" value="1"/>
</dbReference>
<dbReference type="Pfam" id="PF00672">
    <property type="entry name" value="HAMP"/>
    <property type="match status" value="1"/>
</dbReference>
<evidence type="ECO:0000256" key="9">
    <source>
        <dbReference type="PROSITE-ProRule" id="PRU00284"/>
    </source>
</evidence>
<dbReference type="CDD" id="cd18773">
    <property type="entry name" value="PDC1_HK_sensor"/>
    <property type="match status" value="1"/>
</dbReference>
<protein>
    <submittedName>
        <fullName evidence="14">Methyl-accepting chemotaxis protein McpA</fullName>
    </submittedName>
</protein>
<dbReference type="CDD" id="cd12912">
    <property type="entry name" value="PDC2_MCP_like"/>
    <property type="match status" value="1"/>
</dbReference>
<dbReference type="Proteomes" id="UP000175744">
    <property type="component" value="Unassembled WGS sequence"/>
</dbReference>
<feature type="domain" description="Methyl-accepting transducer" evidence="12">
    <location>
        <begin position="428"/>
        <end position="664"/>
    </location>
</feature>
<keyword evidence="5 11" id="KW-1133">Transmembrane helix</keyword>
<dbReference type="CDD" id="cd06225">
    <property type="entry name" value="HAMP"/>
    <property type="match status" value="1"/>
</dbReference>
<sequence length="757" mass="84636">MKFKFNLKSKLQFYFIILTIIPLIIFGVSQYYNTKIVLQEIEEKKVLSILDTNTKEFKSSLNNVEENSYIISQMYSIKSFCDYSEKGQIDDNIRKNAQYVIDNIKSSMEYKYDSIIIYDKKGNAILSSKDNIKHEKNTYSNKYFMEALKGKRVWGELNAEKDLEEQIVPLYTPIKGNNGDIKAVITVNVNFSTLIKNIKNIKIEKSGYAYIVDNEGKIIYHPKSINISNENSINDNKELHKQIAYMAEYKEGKGFYKIDGIKKFNAYKPIENWSIAINVPVNEYMNPVYKIRNTCILMIIIFIIISFILSIRISKKITKPIKKLMLLMKKAEKGDFSVQAVKETEDEIGDLVVSFNNMIEGQKQVIKTILEVSEELGASSEEASSASEEMAANAENQNASMEELTNSINDMNISINEVTDKITKMANNINHINGNMDGIGTNVKEVSEDILGTFKKFSHISKSIEKMTASIESVYKDSQNASKDAKETVYITEEGGKKINNIVDEIDKINISVTELTNTIKNLGKAALEIEDIVEVIDDIAEQTNLLSLNASIEAARAGEYGKGFAVVASAIGDLAEKSSESTKNVENIIKHMQNQVEDSIETTDKAVEKVKSGISLVKSTEKVLENIYNSVESTAELMIHINEETKIQAETSENIKNSIINANEIAVKVYGSLQEETKDIEVSVSKINELNDLSQEIASSSEEQAASSNEISIIANNVGDMANEVTSASEQVALTAENLAKGANKLVKIADNFKLQ</sequence>
<comment type="caution">
    <text evidence="14">The sequence shown here is derived from an EMBL/GenBank/DDBJ whole genome shotgun (WGS) entry which is preliminary data.</text>
</comment>
<dbReference type="Gene3D" id="3.30.450.20">
    <property type="entry name" value="PAS domain"/>
    <property type="match status" value="1"/>
</dbReference>
<feature type="domain" description="HAMP" evidence="13">
    <location>
        <begin position="315"/>
        <end position="367"/>
    </location>
</feature>
<gene>
    <name evidence="14" type="primary">mcpA_1</name>
    <name evidence="14" type="ORF">CLOACE_08720</name>
</gene>
<dbReference type="Pfam" id="PF00015">
    <property type="entry name" value="MCPsignal"/>
    <property type="match status" value="1"/>
</dbReference>
<evidence type="ECO:0000256" key="11">
    <source>
        <dbReference type="SAM" id="Phobius"/>
    </source>
</evidence>
<dbReference type="InterPro" id="IPR003660">
    <property type="entry name" value="HAMP_dom"/>
</dbReference>
<dbReference type="Pfam" id="PF02743">
    <property type="entry name" value="dCache_1"/>
    <property type="match status" value="1"/>
</dbReference>
<evidence type="ECO:0000256" key="5">
    <source>
        <dbReference type="ARBA" id="ARBA00022989"/>
    </source>
</evidence>
<proteinExistence type="inferred from homology"/>
<dbReference type="RefSeq" id="WP_070109822.1">
    <property type="nucleotide sequence ID" value="NZ_LZFO01000009.1"/>
</dbReference>
<dbReference type="InterPro" id="IPR033479">
    <property type="entry name" value="dCache_1"/>
</dbReference>
<comment type="subcellular location">
    <subcellularLocation>
        <location evidence="1">Cell membrane</location>
        <topology evidence="1">Multi-pass membrane protein</topology>
    </subcellularLocation>
</comment>
<keyword evidence="6 11" id="KW-0472">Membrane</keyword>
<dbReference type="EMBL" id="LZFO01000009">
    <property type="protein sequence ID" value="OFI06717.1"/>
    <property type="molecule type" value="Genomic_DNA"/>
</dbReference>
<evidence type="ECO:0000256" key="7">
    <source>
        <dbReference type="ARBA" id="ARBA00023224"/>
    </source>
</evidence>
<evidence type="ECO:0000259" key="12">
    <source>
        <dbReference type="PROSITE" id="PS50111"/>
    </source>
</evidence>
<accession>A0A1E8F002</accession>
<keyword evidence="4 11" id="KW-0812">Transmembrane</keyword>
<feature type="transmembrane region" description="Helical" evidence="11">
    <location>
        <begin position="296"/>
        <end position="314"/>
    </location>
</feature>
<dbReference type="PROSITE" id="PS50111">
    <property type="entry name" value="CHEMOTAXIS_TRANSDUC_2"/>
    <property type="match status" value="1"/>
</dbReference>
<dbReference type="PRINTS" id="PR00260">
    <property type="entry name" value="CHEMTRNSDUCR"/>
</dbReference>
<evidence type="ECO:0000256" key="2">
    <source>
        <dbReference type="ARBA" id="ARBA00022475"/>
    </source>
</evidence>
<evidence type="ECO:0000313" key="14">
    <source>
        <dbReference type="EMBL" id="OFI06717.1"/>
    </source>
</evidence>
<reference evidence="14 15" key="1">
    <citation type="submission" date="2016-06" db="EMBL/GenBank/DDBJ databases">
        <title>Genome sequence of Clostridium acetireducens DSM 10703.</title>
        <authorList>
            <person name="Poehlein A."/>
            <person name="Fluechter S."/>
            <person name="Duerre P."/>
            <person name="Daniel R."/>
        </authorList>
    </citation>
    <scope>NUCLEOTIDE SEQUENCE [LARGE SCALE GENOMIC DNA]</scope>
    <source>
        <strain evidence="14 15">DSM 10703</strain>
    </source>
</reference>
<dbReference type="GO" id="GO:0007165">
    <property type="term" value="P:signal transduction"/>
    <property type="evidence" value="ECO:0007669"/>
    <property type="project" value="UniProtKB-KW"/>
</dbReference>
<dbReference type="AlphaFoldDB" id="A0A1E8F002"/>
<comment type="similarity">
    <text evidence="8">Belongs to the methyl-accepting chemotaxis (MCP) protein family.</text>
</comment>
<dbReference type="GO" id="GO:0006935">
    <property type="term" value="P:chemotaxis"/>
    <property type="evidence" value="ECO:0007669"/>
    <property type="project" value="UniProtKB-KW"/>
</dbReference>
<dbReference type="Gene3D" id="1.10.287.950">
    <property type="entry name" value="Methyl-accepting chemotaxis protein"/>
    <property type="match status" value="3"/>
</dbReference>
<dbReference type="PATRIC" id="fig|1121290.3.peg.884"/>
<dbReference type="SUPFAM" id="SSF103190">
    <property type="entry name" value="Sensory domain-like"/>
    <property type="match status" value="1"/>
</dbReference>
<name>A0A1E8F002_9CLOT</name>
<feature type="transmembrane region" description="Helical" evidence="11">
    <location>
        <begin position="12"/>
        <end position="32"/>
    </location>
</feature>
<dbReference type="SUPFAM" id="SSF58104">
    <property type="entry name" value="Methyl-accepting chemotaxis protein (MCP) signaling domain"/>
    <property type="match status" value="3"/>
</dbReference>
<dbReference type="PANTHER" id="PTHR32089">
    <property type="entry name" value="METHYL-ACCEPTING CHEMOTAXIS PROTEIN MCPB"/>
    <property type="match status" value="1"/>
</dbReference>
<dbReference type="CDD" id="cd11386">
    <property type="entry name" value="MCP_signal"/>
    <property type="match status" value="1"/>
</dbReference>
<dbReference type="STRING" id="1121290.CLAOCE_08720"/>
<keyword evidence="10" id="KW-0175">Coiled coil</keyword>
<evidence type="ECO:0000256" key="1">
    <source>
        <dbReference type="ARBA" id="ARBA00004651"/>
    </source>
</evidence>